<evidence type="ECO:0000259" key="6">
    <source>
        <dbReference type="PROSITE" id="PS51820"/>
    </source>
</evidence>
<feature type="domain" description="Cytochrome c" evidence="5">
    <location>
        <begin position="1"/>
        <end position="89"/>
    </location>
</feature>
<dbReference type="GO" id="GO:0009055">
    <property type="term" value="F:electron transfer activity"/>
    <property type="evidence" value="ECO:0007669"/>
    <property type="project" value="InterPro"/>
</dbReference>
<dbReference type="InterPro" id="IPR011658">
    <property type="entry name" value="PA14_dom"/>
</dbReference>
<protein>
    <recommendedName>
        <fullName evidence="9">PA14 domain-containing protein</fullName>
    </recommendedName>
</protein>
<dbReference type="PROSITE" id="PS51007">
    <property type="entry name" value="CYTC"/>
    <property type="match status" value="1"/>
</dbReference>
<dbReference type="Gene3D" id="3.90.182.10">
    <property type="entry name" value="Toxin - Anthrax Protective Antigen,domain 1"/>
    <property type="match status" value="1"/>
</dbReference>
<dbReference type="Gene3D" id="1.10.760.10">
    <property type="entry name" value="Cytochrome c-like domain"/>
    <property type="match status" value="1"/>
</dbReference>
<evidence type="ECO:0000256" key="4">
    <source>
        <dbReference type="PROSITE-ProRule" id="PRU00433"/>
    </source>
</evidence>
<dbReference type="Pfam" id="PF13442">
    <property type="entry name" value="Cytochrome_CBB3"/>
    <property type="match status" value="1"/>
</dbReference>
<name>A0A918TMK4_9BACT</name>
<evidence type="ECO:0000256" key="2">
    <source>
        <dbReference type="ARBA" id="ARBA00022723"/>
    </source>
</evidence>
<dbReference type="Pfam" id="PF07691">
    <property type="entry name" value="PA14"/>
    <property type="match status" value="1"/>
</dbReference>
<evidence type="ECO:0000313" key="8">
    <source>
        <dbReference type="Proteomes" id="UP000644507"/>
    </source>
</evidence>
<dbReference type="InterPro" id="IPR037524">
    <property type="entry name" value="PA14/GLEYA"/>
</dbReference>
<dbReference type="PROSITE" id="PS51820">
    <property type="entry name" value="PA14"/>
    <property type="match status" value="1"/>
</dbReference>
<dbReference type="PANTHER" id="PTHR35008">
    <property type="entry name" value="BLL4482 PROTEIN-RELATED"/>
    <property type="match status" value="1"/>
</dbReference>
<proteinExistence type="predicted"/>
<accession>A0A918TMK4</accession>
<dbReference type="SMART" id="SM00758">
    <property type="entry name" value="PA14"/>
    <property type="match status" value="1"/>
</dbReference>
<reference evidence="7" key="1">
    <citation type="journal article" date="2014" name="Int. J. Syst. Evol. Microbiol.">
        <title>Complete genome sequence of Corynebacterium casei LMG S-19264T (=DSM 44701T), isolated from a smear-ripened cheese.</title>
        <authorList>
            <consortium name="US DOE Joint Genome Institute (JGI-PGF)"/>
            <person name="Walter F."/>
            <person name="Albersmeier A."/>
            <person name="Kalinowski J."/>
            <person name="Ruckert C."/>
        </authorList>
    </citation>
    <scope>NUCLEOTIDE SEQUENCE</scope>
    <source>
        <strain evidence="7">KCTC 12988</strain>
    </source>
</reference>
<keyword evidence="2 4" id="KW-0479">Metal-binding</keyword>
<dbReference type="SUPFAM" id="SSF56988">
    <property type="entry name" value="Anthrax protective antigen"/>
    <property type="match status" value="1"/>
</dbReference>
<keyword evidence="3 4" id="KW-0408">Iron</keyword>
<evidence type="ECO:0008006" key="9">
    <source>
        <dbReference type="Google" id="ProtNLM"/>
    </source>
</evidence>
<dbReference type="GO" id="GO:0046872">
    <property type="term" value="F:metal ion binding"/>
    <property type="evidence" value="ECO:0007669"/>
    <property type="project" value="UniProtKB-KW"/>
</dbReference>
<sequence>MEGKAEYEMFCGACHNPDGKGAGEGAFPPLAGSEWVKGDPERMIQVVLHGLEGPVSVSGKSYNLAMPPQGGVLSNEQIAAIVTYVRGSWGNKEKGVDAQFVKKARERTASQQKMWKANQLLDKWPLPSQKGPVEHLIATVYKGEFKSMPDFSKLEPSAVEEEAEGYFDLSNLGEKDHFAVVWEGEFNVENGGDYTFQLDSDDGARLFVNGEKVTEVKGIGAMGRTREGRVLLEPGVSKIRLEYFEYKGEEGIALGMRKGKQWVYFTKDKTKKSSAPPSIPLVVKDEARIYRNFIKGTTARAIGVGYPGGVNLAFSADELGLGLAWTGDFIDAGLHWTGRGQGFQSPGGRRVLGFGVGPAFALSAGELSQWPKAWQNELKPRFRGYVLDDKRQPEFRYEVAGIQFFDKPEAVQGRELVRNIKLLAGDSPPQDIRMRLSAGGAKSLGSHSFELGNGVRLEVAKCDSVQTKVTNDGVILELKLKPGENRIGLRYVWK</sequence>
<reference evidence="7" key="2">
    <citation type="submission" date="2020-09" db="EMBL/GenBank/DDBJ databases">
        <authorList>
            <person name="Sun Q."/>
            <person name="Kim S."/>
        </authorList>
    </citation>
    <scope>NUCLEOTIDE SEQUENCE</scope>
    <source>
        <strain evidence="7">KCTC 12988</strain>
    </source>
</reference>
<feature type="domain" description="PA14" evidence="6">
    <location>
        <begin position="131"/>
        <end position="275"/>
    </location>
</feature>
<dbReference type="SUPFAM" id="SSF46626">
    <property type="entry name" value="Cytochrome c"/>
    <property type="match status" value="1"/>
</dbReference>
<keyword evidence="1 4" id="KW-0349">Heme</keyword>
<dbReference type="PANTHER" id="PTHR35008:SF8">
    <property type="entry name" value="ALCOHOL DEHYDROGENASE CYTOCHROME C SUBUNIT"/>
    <property type="match status" value="1"/>
</dbReference>
<evidence type="ECO:0000256" key="3">
    <source>
        <dbReference type="ARBA" id="ARBA00023004"/>
    </source>
</evidence>
<organism evidence="7 8">
    <name type="scientific">Roseibacillus persicicus</name>
    <dbReference type="NCBI Taxonomy" id="454148"/>
    <lineage>
        <taxon>Bacteria</taxon>
        <taxon>Pseudomonadati</taxon>
        <taxon>Verrucomicrobiota</taxon>
        <taxon>Verrucomicrobiia</taxon>
        <taxon>Verrucomicrobiales</taxon>
        <taxon>Verrucomicrobiaceae</taxon>
        <taxon>Roseibacillus</taxon>
    </lineage>
</organism>
<gene>
    <name evidence="7" type="ORF">GCM10007100_23310</name>
</gene>
<dbReference type="GO" id="GO:0020037">
    <property type="term" value="F:heme binding"/>
    <property type="evidence" value="ECO:0007669"/>
    <property type="project" value="InterPro"/>
</dbReference>
<dbReference type="AlphaFoldDB" id="A0A918TMK4"/>
<comment type="caution">
    <text evidence="7">The sequence shown here is derived from an EMBL/GenBank/DDBJ whole genome shotgun (WGS) entry which is preliminary data.</text>
</comment>
<evidence type="ECO:0000259" key="5">
    <source>
        <dbReference type="PROSITE" id="PS51007"/>
    </source>
</evidence>
<evidence type="ECO:0000313" key="7">
    <source>
        <dbReference type="EMBL" id="GHC55824.1"/>
    </source>
</evidence>
<evidence type="ECO:0000256" key="1">
    <source>
        <dbReference type="ARBA" id="ARBA00022617"/>
    </source>
</evidence>
<keyword evidence="8" id="KW-1185">Reference proteome</keyword>
<dbReference type="EMBL" id="BMXI01000009">
    <property type="protein sequence ID" value="GHC55824.1"/>
    <property type="molecule type" value="Genomic_DNA"/>
</dbReference>
<dbReference type="Proteomes" id="UP000644507">
    <property type="component" value="Unassembled WGS sequence"/>
</dbReference>
<dbReference type="InterPro" id="IPR009056">
    <property type="entry name" value="Cyt_c-like_dom"/>
</dbReference>
<dbReference type="InterPro" id="IPR036909">
    <property type="entry name" value="Cyt_c-like_dom_sf"/>
</dbReference>
<dbReference type="InterPro" id="IPR051459">
    <property type="entry name" value="Cytochrome_c-type_DH"/>
</dbReference>